<dbReference type="Proteomes" id="UP000199706">
    <property type="component" value="Unassembled WGS sequence"/>
</dbReference>
<gene>
    <name evidence="1" type="ORF">SAMN05216466_13311</name>
</gene>
<protein>
    <submittedName>
        <fullName evidence="1">Uncharacterized protein</fullName>
    </submittedName>
</protein>
<organism evidence="1 2">
    <name type="scientific">Paraburkholderia phenazinium</name>
    <dbReference type="NCBI Taxonomy" id="60549"/>
    <lineage>
        <taxon>Bacteria</taxon>
        <taxon>Pseudomonadati</taxon>
        <taxon>Pseudomonadota</taxon>
        <taxon>Betaproteobacteria</taxon>
        <taxon>Burkholderiales</taxon>
        <taxon>Burkholderiaceae</taxon>
        <taxon>Paraburkholderia</taxon>
    </lineage>
</organism>
<proteinExistence type="predicted"/>
<dbReference type="AlphaFoldDB" id="A0A1G8N4E3"/>
<dbReference type="EMBL" id="FNCJ01000033">
    <property type="protein sequence ID" value="SDI75013.1"/>
    <property type="molecule type" value="Genomic_DNA"/>
</dbReference>
<reference evidence="1 2" key="1">
    <citation type="submission" date="2016-10" db="EMBL/GenBank/DDBJ databases">
        <authorList>
            <person name="de Groot N.N."/>
        </authorList>
    </citation>
    <scope>NUCLEOTIDE SEQUENCE [LARGE SCALE GENOMIC DNA]</scope>
    <source>
        <strain evidence="1 2">LMG 2247</strain>
    </source>
</reference>
<evidence type="ECO:0000313" key="2">
    <source>
        <dbReference type="Proteomes" id="UP000199706"/>
    </source>
</evidence>
<sequence>MGRWSYWAFVGYSTLEGAHVTQKEIDLILSILIPGK</sequence>
<evidence type="ECO:0000313" key="1">
    <source>
        <dbReference type="EMBL" id="SDI75013.1"/>
    </source>
</evidence>
<name>A0A1G8N4E3_9BURK</name>
<accession>A0A1G8N4E3</accession>